<gene>
    <name evidence="1" type="ORF">AC579_6639</name>
</gene>
<dbReference type="Proteomes" id="UP000073492">
    <property type="component" value="Unassembled WGS sequence"/>
</dbReference>
<name>A0A139IPW8_9PEZI</name>
<protein>
    <submittedName>
        <fullName evidence="1">Uncharacterized protein</fullName>
    </submittedName>
</protein>
<reference evidence="1 2" key="1">
    <citation type="submission" date="2015-07" db="EMBL/GenBank/DDBJ databases">
        <title>Comparative genomics of the Sigatoka disease complex on banana suggests a link between parallel evolutionary changes in Pseudocercospora fijiensis and Pseudocercospora eumusae and increased virulence on the banana host.</title>
        <authorList>
            <person name="Chang T.-C."/>
            <person name="Salvucci A."/>
            <person name="Crous P.W."/>
            <person name="Stergiopoulos I."/>
        </authorList>
    </citation>
    <scope>NUCLEOTIDE SEQUENCE [LARGE SCALE GENOMIC DNA]</scope>
    <source>
        <strain evidence="1 2">CBS 116634</strain>
    </source>
</reference>
<evidence type="ECO:0000313" key="1">
    <source>
        <dbReference type="EMBL" id="KXT16596.1"/>
    </source>
</evidence>
<accession>A0A139IPW8</accession>
<evidence type="ECO:0000313" key="2">
    <source>
        <dbReference type="Proteomes" id="UP000073492"/>
    </source>
</evidence>
<keyword evidence="2" id="KW-1185">Reference proteome</keyword>
<organism evidence="1 2">
    <name type="scientific">Pseudocercospora musae</name>
    <dbReference type="NCBI Taxonomy" id="113226"/>
    <lineage>
        <taxon>Eukaryota</taxon>
        <taxon>Fungi</taxon>
        <taxon>Dikarya</taxon>
        <taxon>Ascomycota</taxon>
        <taxon>Pezizomycotina</taxon>
        <taxon>Dothideomycetes</taxon>
        <taxon>Dothideomycetidae</taxon>
        <taxon>Mycosphaerellales</taxon>
        <taxon>Mycosphaerellaceae</taxon>
        <taxon>Pseudocercospora</taxon>
    </lineage>
</organism>
<dbReference type="AlphaFoldDB" id="A0A139IPW8"/>
<dbReference type="EMBL" id="LFZO01000033">
    <property type="protein sequence ID" value="KXT16595.1"/>
    <property type="molecule type" value="Genomic_DNA"/>
</dbReference>
<dbReference type="EMBL" id="LFZO01000033">
    <property type="protein sequence ID" value="KXT16596.1"/>
    <property type="molecule type" value="Genomic_DNA"/>
</dbReference>
<comment type="caution">
    <text evidence="1">The sequence shown here is derived from an EMBL/GenBank/DDBJ whole genome shotgun (WGS) entry which is preliminary data.</text>
</comment>
<proteinExistence type="predicted"/>
<sequence length="155" mass="16650">MSNYESNSKIEYSPKCLLFQTSLSDHNAMASIPSTIATMPNTAPRTFAFQELAAEAPPPLLLLLPPLPPVVLSALFTDSKALDALARIVAKPELKLALQLASEIIELVISAKELSASAEFLSWSSQYTRGTCKDPNKLVVASSAEEYVKDATPVA</sequence>